<sequence>MQIFLYIKKTIYFCIHEKHIKQKKGTNMITNTYYLHAPIDSNIFTTIHNLLKHTQQDKILSLTFFGTCIDQTYHTILHNIKQAVYTILSKKILITFIPEQTISSQELWVEVWEYNSDNTISISHETTNNIHYLYIKDQQSEMLCIEGIPSSSHFLSISQQSIDIFTKLESILYKHNFTIGDIVRQWNYIGNITGYHNNEQNYQIYNNSRTQFYQKTSWPYGYPAATGIGAQFNGLIISCIAFKSTNNKHKRIYPLNNPLQIAAHSYSKEVLIGSSTTSLKETPKFERAKLIDFANNIFCFISGTAAIRGEYSTHIQSPQKQTELTLDNIEYLISLENLQYNSCPDTSLKICNLRVYIKNRNHYQVIRKTVETRFPLIPAIYLFTDICREELLVEIEGICQLSQ</sequence>
<protein>
    <recommendedName>
        <fullName evidence="1">Chorismatase FkbO/Hyg5-like N-terminal domain-containing protein</fullName>
    </recommendedName>
</protein>
<feature type="domain" description="Chorismatase FkbO/Hyg5-like N-terminal" evidence="1">
    <location>
        <begin position="123"/>
        <end position="241"/>
    </location>
</feature>
<proteinExistence type="predicted"/>
<dbReference type="eggNOG" id="COG0251">
    <property type="taxonomic scope" value="Bacteria"/>
</dbReference>
<organism evidence="2 3">
    <name type="scientific">Phocaeicola coprocola DSM 17136</name>
    <dbReference type="NCBI Taxonomy" id="470145"/>
    <lineage>
        <taxon>Bacteria</taxon>
        <taxon>Pseudomonadati</taxon>
        <taxon>Bacteroidota</taxon>
        <taxon>Bacteroidia</taxon>
        <taxon>Bacteroidales</taxon>
        <taxon>Bacteroidaceae</taxon>
        <taxon>Phocaeicola</taxon>
    </lineage>
</organism>
<dbReference type="InterPro" id="IPR049368">
    <property type="entry name" value="FkbO_Hyg5-like_N"/>
</dbReference>
<dbReference type="Pfam" id="PF21168">
    <property type="entry name" value="FkbO_Hyg5-like_N"/>
    <property type="match status" value="1"/>
</dbReference>
<evidence type="ECO:0000259" key="1">
    <source>
        <dbReference type="Pfam" id="PF21168"/>
    </source>
</evidence>
<dbReference type="EMBL" id="ABIY02000065">
    <property type="protein sequence ID" value="EDV02014.1"/>
    <property type="molecule type" value="Genomic_DNA"/>
</dbReference>
<dbReference type="HOGENOM" id="CLU_760443_0_0_10"/>
<reference evidence="2 3" key="2">
    <citation type="submission" date="2008-04" db="EMBL/GenBank/DDBJ databases">
        <authorList>
            <person name="Fulton L."/>
            <person name="Clifton S."/>
            <person name="Fulton B."/>
            <person name="Xu J."/>
            <person name="Minx P."/>
            <person name="Pepin K.H."/>
            <person name="Johnson M."/>
            <person name="Thiruvilangam P."/>
            <person name="Bhonagiri V."/>
            <person name="Nash W.E."/>
            <person name="Mardis E.R."/>
            <person name="Wilson R.K."/>
        </authorList>
    </citation>
    <scope>NUCLEOTIDE SEQUENCE [LARGE SCALE GENOMIC DNA]</scope>
    <source>
        <strain evidence="2 3">DSM 17136</strain>
    </source>
</reference>
<name>B3JGG6_9BACT</name>
<reference evidence="2 3" key="1">
    <citation type="submission" date="2008-04" db="EMBL/GenBank/DDBJ databases">
        <title>Draft genome sequence of Bacteroides coprocola (DSM 17136).</title>
        <authorList>
            <person name="Sudarsanam P."/>
            <person name="Ley R."/>
            <person name="Guruge J."/>
            <person name="Turnbaugh P.J."/>
            <person name="Mahowald M."/>
            <person name="Liep D."/>
            <person name="Gordon J."/>
        </authorList>
    </citation>
    <scope>NUCLEOTIDE SEQUENCE [LARGE SCALE GENOMIC DNA]</scope>
    <source>
        <strain evidence="2 3">DSM 17136</strain>
    </source>
</reference>
<dbReference type="Gene3D" id="3.30.1330.40">
    <property type="entry name" value="RutC-like"/>
    <property type="match status" value="2"/>
</dbReference>
<evidence type="ECO:0000313" key="2">
    <source>
        <dbReference type="EMBL" id="EDV02014.1"/>
    </source>
</evidence>
<evidence type="ECO:0000313" key="3">
    <source>
        <dbReference type="Proteomes" id="UP000003146"/>
    </source>
</evidence>
<comment type="caution">
    <text evidence="2">The sequence shown here is derived from an EMBL/GenBank/DDBJ whole genome shotgun (WGS) entry which is preliminary data.</text>
</comment>
<dbReference type="STRING" id="470145.BACCOP_00968"/>
<gene>
    <name evidence="2" type="ORF">BACCOP_00968</name>
</gene>
<dbReference type="Proteomes" id="UP000003146">
    <property type="component" value="Unassembled WGS sequence"/>
</dbReference>
<accession>B3JGG6</accession>
<dbReference type="AlphaFoldDB" id="B3JGG6"/>
<dbReference type="InterPro" id="IPR035959">
    <property type="entry name" value="RutC-like_sf"/>
</dbReference>
<dbReference type="SUPFAM" id="SSF55298">
    <property type="entry name" value="YjgF-like"/>
    <property type="match status" value="1"/>
</dbReference>